<dbReference type="AlphaFoldDB" id="A0A1J4K8K9"/>
<keyword evidence="1" id="KW-1133">Transmembrane helix</keyword>
<comment type="caution">
    <text evidence="2">The sequence shown here is derived from an EMBL/GenBank/DDBJ whole genome shotgun (WGS) entry which is preliminary data.</text>
</comment>
<keyword evidence="3" id="KW-1185">Reference proteome</keyword>
<feature type="transmembrane region" description="Helical" evidence="1">
    <location>
        <begin position="129"/>
        <end position="147"/>
    </location>
</feature>
<reference evidence="2" key="1">
    <citation type="submission" date="2016-10" db="EMBL/GenBank/DDBJ databases">
        <authorList>
            <person name="Benchimol M."/>
            <person name="Almeida L.G."/>
            <person name="Vasconcelos A.T."/>
            <person name="Perreira-Neves A."/>
            <person name="Rosa I.A."/>
            <person name="Tasca T."/>
            <person name="Bogo M.R."/>
            <person name="de Souza W."/>
        </authorList>
    </citation>
    <scope>NUCLEOTIDE SEQUENCE [LARGE SCALE GENOMIC DNA]</scope>
    <source>
        <strain evidence="2">K</strain>
    </source>
</reference>
<protein>
    <submittedName>
        <fullName evidence="2">Uncharacterized protein</fullName>
    </submittedName>
</protein>
<dbReference type="Proteomes" id="UP000179807">
    <property type="component" value="Unassembled WGS sequence"/>
</dbReference>
<keyword evidence="1" id="KW-0812">Transmembrane</keyword>
<gene>
    <name evidence="2" type="ORF">TRFO_05180</name>
</gene>
<evidence type="ECO:0000256" key="1">
    <source>
        <dbReference type="SAM" id="Phobius"/>
    </source>
</evidence>
<organism evidence="2 3">
    <name type="scientific">Tritrichomonas foetus</name>
    <dbReference type="NCBI Taxonomy" id="1144522"/>
    <lineage>
        <taxon>Eukaryota</taxon>
        <taxon>Metamonada</taxon>
        <taxon>Parabasalia</taxon>
        <taxon>Tritrichomonadida</taxon>
        <taxon>Tritrichomonadidae</taxon>
        <taxon>Tritrichomonas</taxon>
    </lineage>
</organism>
<dbReference type="RefSeq" id="XP_068360683.1">
    <property type="nucleotide sequence ID" value="XM_068492338.1"/>
</dbReference>
<dbReference type="VEuPathDB" id="TrichDB:TRFO_05180"/>
<evidence type="ECO:0000313" key="3">
    <source>
        <dbReference type="Proteomes" id="UP000179807"/>
    </source>
</evidence>
<sequence length="198" mass="22811">MEETKTILVTHQQGDSESKIYLENVPTDITAFQVLQKVVPIFFKTGPNLSQNRSDCYLYDSKGNVIQDGDTFICDRVYVIRPKKFSPFLDLLAFVSVVNILLGIVFFTIHTIELNHQNNSARFLISKDGFISLLQSFLISAVTISQCKTDFSYIIPRFIRRSKVKSFSYLIVEPFLLFLESLKPSFRLEHIIINENEE</sequence>
<proteinExistence type="predicted"/>
<dbReference type="EMBL" id="MLAK01000693">
    <property type="protein sequence ID" value="OHT07547.1"/>
    <property type="molecule type" value="Genomic_DNA"/>
</dbReference>
<evidence type="ECO:0000313" key="2">
    <source>
        <dbReference type="EMBL" id="OHT07547.1"/>
    </source>
</evidence>
<name>A0A1J4K8K9_9EUKA</name>
<accession>A0A1J4K8K9</accession>
<dbReference type="GeneID" id="94827042"/>
<keyword evidence="1" id="KW-0472">Membrane</keyword>
<feature type="transmembrane region" description="Helical" evidence="1">
    <location>
        <begin position="88"/>
        <end position="109"/>
    </location>
</feature>